<evidence type="ECO:0000256" key="1">
    <source>
        <dbReference type="SAM" id="MobiDB-lite"/>
    </source>
</evidence>
<dbReference type="PANTHER" id="PTHR10957">
    <property type="entry name" value="RAP1 GTPASE-GDP DISSOCIATION STIMULATOR 1"/>
    <property type="match status" value="1"/>
</dbReference>
<feature type="region of interest" description="Disordered" evidence="1">
    <location>
        <begin position="479"/>
        <end position="503"/>
    </location>
</feature>
<dbReference type="Gene3D" id="1.25.10.10">
    <property type="entry name" value="Leucine-rich Repeat Variant"/>
    <property type="match status" value="2"/>
</dbReference>
<feature type="compositionally biased region" description="Polar residues" evidence="1">
    <location>
        <begin position="283"/>
        <end position="293"/>
    </location>
</feature>
<feature type="compositionally biased region" description="Low complexity" evidence="1">
    <location>
        <begin position="491"/>
        <end position="503"/>
    </location>
</feature>
<reference evidence="2" key="1">
    <citation type="submission" date="2016-04" db="EMBL/GenBank/DDBJ databases">
        <authorList>
            <person name="Nguyen H.D."/>
            <person name="Samba Siva P."/>
            <person name="Cullis J."/>
            <person name="Levesque C.A."/>
            <person name="Hambleton S."/>
        </authorList>
    </citation>
    <scope>NUCLEOTIDE SEQUENCE</scope>
    <source>
        <strain evidence="2">DAOMC 236422</strain>
    </source>
</reference>
<sequence>MDNNNNTIPPSTEDINTLINTIHQHTPTPLNITLNPPTSIDHSLNNITRILKPIADQLRSDNNHSLRHSLGSSIHFTTAAVQLILSTLSLPPTLTTTAEAQLHILRLFANLCIDSPSNRTALLNVHAPQAIITFLSSLLPLSSSSTTPFYPADILPLLRTAVGALLNMQLAHNPTRATLRAYPPTIPILAHLSYSPAIYSLNAVSALLSPTPPSDDLLLQGGSFALALAGFVDGGDDEQDGEDALEELQVRASIASWANQVLMDVCSDRPNQPSPSSEESSPQVQTNGLPNGNSTVSDSTVDDDSTPAEKEGDEDDDEENDDEPEGEINAEVVASLLPLSSLILPLSAFLSHPSTSLIGDRKPFPQALARALSSDEDARLSLVSTDIELLQNAVQLLEKAVLEVREEVVDDEPSLGDVSAAAPPAGVEGSQNGRAVDSIRKKMLDRDQLCRAPWPNSAEAPVLSRWLDLLSSSHLEKTITTTTDDEDEDATSTPTRGGPSGSSSTCALAVLMHFLERGHAPLLAAAAQRSASSTTSTSSSSAAPSISDLALTNGTSAGALLRAAAQSFARCKTGLARVLVEVLGDDDCMEALFEPSSSSSSGGGWFVETLKRWMKADRVVLASGVGVGREDDLQSTALLAMGNLARKDSHCIALVKQHNLAPFLVSLLPDATSALPTATDTASSSTPVPAPAAAPTAAQRRLSHSVLSLLKNLSIPSTNKPLIGSLGVISRISSAGFLDTKGNITQVQFAAVGLLKHLCRGEVGCAVEVVLGEGGKALEKLLGLIEESEDVPVRMEGTRVLVYVIKALWASSPPTTSIDPETIQRARKVLTTAFPSSSTDEQDRAHAVRLALARMIRSAGKYPVLVNEGVVALTLLASESEGSAEGVAEALVWEGSENSGSSYASGVAPSLGGAGGSGSAAGAGGVGGTVLGQQEQGPGGVIMAEPESFVPAGSTSTAAAPPASTPAPAGSTSVPRAGPVSNLLRTETAGGLANPVHHGSSTGSDSLGPGPGQRRQSTAEAYVQAGLAPSHPTSASASASHARSPLASGSMDVVPAVPAQQQQQRTTTPLRATPSASTLLTAPRPSALSMLDVVLGRRDARMPPHFASNAAVLVQVVVSRSSSSSAGGGVVARRTEEALERLEREGPEEAQGAARDALGVLRIRLGAV</sequence>
<comment type="caution">
    <text evidence="2">The sequence shown here is derived from an EMBL/GenBank/DDBJ whole genome shotgun (WGS) entry which is preliminary data.</text>
</comment>
<accession>A0A8X7T6W4</accession>
<feature type="region of interest" description="Disordered" evidence="1">
    <location>
        <begin position="266"/>
        <end position="325"/>
    </location>
</feature>
<keyword evidence="3" id="KW-1185">Reference proteome</keyword>
<proteinExistence type="predicted"/>
<evidence type="ECO:0000313" key="3">
    <source>
        <dbReference type="Proteomes" id="UP000078113"/>
    </source>
</evidence>
<dbReference type="InterPro" id="IPR016024">
    <property type="entry name" value="ARM-type_fold"/>
</dbReference>
<dbReference type="GO" id="GO:0005085">
    <property type="term" value="F:guanyl-nucleotide exchange factor activity"/>
    <property type="evidence" value="ECO:0007669"/>
    <property type="project" value="InterPro"/>
</dbReference>
<dbReference type="AlphaFoldDB" id="A0A8X7T6W4"/>
<feature type="compositionally biased region" description="Acidic residues" evidence="1">
    <location>
        <begin position="300"/>
        <end position="325"/>
    </location>
</feature>
<dbReference type="InterPro" id="IPR040144">
    <property type="entry name" value="RAP1GDS1"/>
</dbReference>
<dbReference type="EMBL" id="LWDG02000040">
    <property type="protein sequence ID" value="KAE8270704.1"/>
    <property type="molecule type" value="Genomic_DNA"/>
</dbReference>
<feature type="region of interest" description="Disordered" evidence="1">
    <location>
        <begin position="914"/>
        <end position="1050"/>
    </location>
</feature>
<dbReference type="SUPFAM" id="SSF48371">
    <property type="entry name" value="ARM repeat"/>
    <property type="match status" value="1"/>
</dbReference>
<feature type="compositionally biased region" description="Low complexity" evidence="1">
    <location>
        <begin position="1027"/>
        <end position="1050"/>
    </location>
</feature>
<protein>
    <submittedName>
        <fullName evidence="2">Uncharacterized protein</fullName>
    </submittedName>
</protein>
<feature type="compositionally biased region" description="Gly residues" evidence="1">
    <location>
        <begin position="914"/>
        <end position="930"/>
    </location>
</feature>
<organism evidence="2 3">
    <name type="scientific">Tilletia walkeri</name>
    <dbReference type="NCBI Taxonomy" id="117179"/>
    <lineage>
        <taxon>Eukaryota</taxon>
        <taxon>Fungi</taxon>
        <taxon>Dikarya</taxon>
        <taxon>Basidiomycota</taxon>
        <taxon>Ustilaginomycotina</taxon>
        <taxon>Exobasidiomycetes</taxon>
        <taxon>Tilletiales</taxon>
        <taxon>Tilletiaceae</taxon>
        <taxon>Tilletia</taxon>
    </lineage>
</organism>
<reference evidence="2" key="2">
    <citation type="journal article" date="2019" name="IMA Fungus">
        <title>Genome sequencing and comparison of five Tilletia species to identify candidate genes for the detection of regulated species infecting wheat.</title>
        <authorList>
            <person name="Nguyen H.D.T."/>
            <person name="Sultana T."/>
            <person name="Kesanakurti P."/>
            <person name="Hambleton S."/>
        </authorList>
    </citation>
    <scope>NUCLEOTIDE SEQUENCE</scope>
    <source>
        <strain evidence="2">DAOMC 236422</strain>
    </source>
</reference>
<gene>
    <name evidence="2" type="ORF">A4X09_0g1636</name>
</gene>
<dbReference type="InterPro" id="IPR011989">
    <property type="entry name" value="ARM-like"/>
</dbReference>
<evidence type="ECO:0000313" key="2">
    <source>
        <dbReference type="EMBL" id="KAE8270704.1"/>
    </source>
</evidence>
<feature type="region of interest" description="Disordered" evidence="1">
    <location>
        <begin position="676"/>
        <end position="695"/>
    </location>
</feature>
<name>A0A8X7T6W4_9BASI</name>
<dbReference type="Proteomes" id="UP000078113">
    <property type="component" value="Unassembled WGS sequence"/>
</dbReference>
<feature type="region of interest" description="Disordered" evidence="1">
    <location>
        <begin position="411"/>
        <end position="434"/>
    </location>
</feature>
<feature type="compositionally biased region" description="Low complexity" evidence="1">
    <location>
        <begin position="951"/>
        <end position="973"/>
    </location>
</feature>